<dbReference type="Gene3D" id="2.60.34.10">
    <property type="entry name" value="Substrate Binding Domain Of DNAk, Chain A, domain 1"/>
    <property type="match status" value="1"/>
</dbReference>
<comment type="subcellular location">
    <subcellularLocation>
        <location evidence="1">Endoplasmic reticulum lumen</location>
    </subcellularLocation>
</comment>
<dbReference type="GO" id="GO:0140662">
    <property type="term" value="F:ATP-dependent protein folding chaperone"/>
    <property type="evidence" value="ECO:0007669"/>
    <property type="project" value="InterPro"/>
</dbReference>
<dbReference type="InterPro" id="IPR029047">
    <property type="entry name" value="HSP70_peptide-bd_sf"/>
</dbReference>
<evidence type="ECO:0000256" key="4">
    <source>
        <dbReference type="RuleBase" id="RU003322"/>
    </source>
</evidence>
<dbReference type="AlphaFoldDB" id="A0A388M9G9"/>
<feature type="region of interest" description="Disordered" evidence="5">
    <location>
        <begin position="605"/>
        <end position="641"/>
    </location>
</feature>
<dbReference type="SUPFAM" id="SSF53067">
    <property type="entry name" value="Actin-like ATPase domain"/>
    <property type="match status" value="2"/>
</dbReference>
<dbReference type="Gene3D" id="3.90.640.10">
    <property type="entry name" value="Actin, Chain A, domain 4"/>
    <property type="match status" value="1"/>
</dbReference>
<dbReference type="PROSITE" id="PS01036">
    <property type="entry name" value="HSP70_3"/>
    <property type="match status" value="1"/>
</dbReference>
<evidence type="ECO:0000313" key="6">
    <source>
        <dbReference type="EMBL" id="GBG91221.1"/>
    </source>
</evidence>
<dbReference type="Proteomes" id="UP000265515">
    <property type="component" value="Unassembled WGS sequence"/>
</dbReference>
<dbReference type="CDD" id="cd24028">
    <property type="entry name" value="ASKHA_NBD_HSP70_HSPA1-like"/>
    <property type="match status" value="1"/>
</dbReference>
<dbReference type="STRING" id="69332.A0A388M9G9"/>
<evidence type="ECO:0000256" key="1">
    <source>
        <dbReference type="ARBA" id="ARBA00004319"/>
    </source>
</evidence>
<sequence>MARGGRDPNFEPVIGIDLGTSFCCLAICQGYNDVEIIVADEGKRTTPSYVGFSDSECMVGAAARRYAGMSPSNCIFEVKRLMGRSFLEKSVQDDARMWPFQVVPGPNGEALVRVPSVPGRDFRPEDISAELLKKMKGLAESYAGRSIRKAVITVPAYFSDLQRQATKAAGSLAGLEVMRLMSEPTAAAVAYGSRRLMGTNCRGKRILVFDLGGGTFDVSIITVTCDEGLDDDANFKVNAVAGNSHLGGADFDNNVVAFFRNEYARLTRQPLPTDPKTMSKLREAAVEAKHALSFSHFTPIDIEMPGNRELCTTLSRATFEELNRPLFAQCIDVVEEALRGARISKHEISDVVLIGGSSRIPMVQEMLRTYFGKPPLQNMELDEAVAYGAAVQAGMLVSNRCVEVSEVTPLSIGVQLNLQQMGVIIPKNTPLPACGSDEFAAAIDYQTSLSFQIYEGERALCSANRFLGEFEMTGFRPAPADGRPVVKLILQVDPDGLLHARAEPTRFDFGADAVGAEIRGTLHTGDIHRVIADAQASQQTDNEIRAAFQSRLDLRVLTLHLRQNISRMSWLKRRLLGNRVKNTLAWLSEEVRVSPRAEYERRKRKLARFGRLPPTPPPPPPPQAAMIRAQPPFPSPLDDDKVRMTCSAGGFSFRW</sequence>
<dbReference type="PANTHER" id="PTHR19375">
    <property type="entry name" value="HEAT SHOCK PROTEIN 70KDA"/>
    <property type="match status" value="1"/>
</dbReference>
<evidence type="ECO:0000256" key="3">
    <source>
        <dbReference type="ARBA" id="ARBA00022840"/>
    </source>
</evidence>
<keyword evidence="2 4" id="KW-0547">Nucleotide-binding</keyword>
<organism evidence="6 7">
    <name type="scientific">Chara braunii</name>
    <name type="common">Braun's stonewort</name>
    <dbReference type="NCBI Taxonomy" id="69332"/>
    <lineage>
        <taxon>Eukaryota</taxon>
        <taxon>Viridiplantae</taxon>
        <taxon>Streptophyta</taxon>
        <taxon>Charophyceae</taxon>
        <taxon>Charales</taxon>
        <taxon>Characeae</taxon>
        <taxon>Chara</taxon>
    </lineage>
</organism>
<dbReference type="FunFam" id="3.90.640.10:FF:000003">
    <property type="entry name" value="Molecular chaperone DnaK"/>
    <property type="match status" value="1"/>
</dbReference>
<name>A0A388M9G9_CHABU</name>
<dbReference type="Pfam" id="PF00012">
    <property type="entry name" value="HSP70"/>
    <property type="match status" value="1"/>
</dbReference>
<dbReference type="PROSITE" id="PS00329">
    <property type="entry name" value="HSP70_2"/>
    <property type="match status" value="1"/>
</dbReference>
<evidence type="ECO:0000256" key="5">
    <source>
        <dbReference type="SAM" id="MobiDB-lite"/>
    </source>
</evidence>
<comment type="similarity">
    <text evidence="4">Belongs to the heat shock protein 70 family.</text>
</comment>
<dbReference type="FunFam" id="3.30.30.30:FF:000005">
    <property type="entry name" value="Heat shock protein ssb1"/>
    <property type="match status" value="1"/>
</dbReference>
<reference evidence="6 7" key="1">
    <citation type="journal article" date="2018" name="Cell">
        <title>The Chara Genome: Secondary Complexity and Implications for Plant Terrestrialization.</title>
        <authorList>
            <person name="Nishiyama T."/>
            <person name="Sakayama H."/>
            <person name="Vries J.D."/>
            <person name="Buschmann H."/>
            <person name="Saint-Marcoux D."/>
            <person name="Ullrich K.K."/>
            <person name="Haas F.B."/>
            <person name="Vanderstraeten L."/>
            <person name="Becker D."/>
            <person name="Lang D."/>
            <person name="Vosolsobe S."/>
            <person name="Rombauts S."/>
            <person name="Wilhelmsson P.K.I."/>
            <person name="Janitza P."/>
            <person name="Kern R."/>
            <person name="Heyl A."/>
            <person name="Rumpler F."/>
            <person name="Villalobos L.I.A.C."/>
            <person name="Clay J.M."/>
            <person name="Skokan R."/>
            <person name="Toyoda A."/>
            <person name="Suzuki Y."/>
            <person name="Kagoshima H."/>
            <person name="Schijlen E."/>
            <person name="Tajeshwar N."/>
            <person name="Catarino B."/>
            <person name="Hetherington A.J."/>
            <person name="Saltykova A."/>
            <person name="Bonnot C."/>
            <person name="Breuninger H."/>
            <person name="Symeonidi A."/>
            <person name="Radhakrishnan G.V."/>
            <person name="Van Nieuwerburgh F."/>
            <person name="Deforce D."/>
            <person name="Chang C."/>
            <person name="Karol K.G."/>
            <person name="Hedrich R."/>
            <person name="Ulvskov P."/>
            <person name="Glockner G."/>
            <person name="Delwiche C.F."/>
            <person name="Petrasek J."/>
            <person name="Van de Peer Y."/>
            <person name="Friml J."/>
            <person name="Beilby M."/>
            <person name="Dolan L."/>
            <person name="Kohara Y."/>
            <person name="Sugano S."/>
            <person name="Fujiyama A."/>
            <person name="Delaux P.-M."/>
            <person name="Quint M."/>
            <person name="TheiBen G."/>
            <person name="Hagemann M."/>
            <person name="Harholt J."/>
            <person name="Dunand C."/>
            <person name="Zachgo S."/>
            <person name="Langdale J."/>
            <person name="Maumus F."/>
            <person name="Straeten D.V.D."/>
            <person name="Gould S.B."/>
            <person name="Rensing S.A."/>
        </authorList>
    </citation>
    <scope>NUCLEOTIDE SEQUENCE [LARGE SCALE GENOMIC DNA]</scope>
    <source>
        <strain evidence="6 7">S276</strain>
    </source>
</reference>
<dbReference type="SUPFAM" id="SSF100920">
    <property type="entry name" value="Heat shock protein 70kD (HSP70), peptide-binding domain"/>
    <property type="match status" value="1"/>
</dbReference>
<dbReference type="GO" id="GO:0005524">
    <property type="term" value="F:ATP binding"/>
    <property type="evidence" value="ECO:0007669"/>
    <property type="project" value="UniProtKB-KW"/>
</dbReference>
<evidence type="ECO:0000256" key="2">
    <source>
        <dbReference type="ARBA" id="ARBA00022741"/>
    </source>
</evidence>
<comment type="caution">
    <text evidence="6">The sequence shown here is derived from an EMBL/GenBank/DDBJ whole genome shotgun (WGS) entry which is preliminary data.</text>
</comment>
<protein>
    <submittedName>
        <fullName evidence="6">Uncharacterized protein</fullName>
    </submittedName>
</protein>
<dbReference type="Gramene" id="GBG91221">
    <property type="protein sequence ID" value="GBG91221"/>
    <property type="gene ID" value="CBR_g52103"/>
</dbReference>
<dbReference type="InterPro" id="IPR043129">
    <property type="entry name" value="ATPase_NBD"/>
</dbReference>
<dbReference type="PRINTS" id="PR00301">
    <property type="entry name" value="HEATSHOCK70"/>
</dbReference>
<dbReference type="InterPro" id="IPR013126">
    <property type="entry name" value="Hsp_70_fam"/>
</dbReference>
<dbReference type="PROSITE" id="PS00297">
    <property type="entry name" value="HSP70_1"/>
    <property type="match status" value="1"/>
</dbReference>
<gene>
    <name evidence="6" type="ORF">CBR_g52103</name>
</gene>
<feature type="compositionally biased region" description="Pro residues" evidence="5">
    <location>
        <begin position="613"/>
        <end position="623"/>
    </location>
</feature>
<proteinExistence type="inferred from homology"/>
<dbReference type="Gene3D" id="3.30.420.40">
    <property type="match status" value="2"/>
</dbReference>
<dbReference type="EMBL" id="BFEA01000883">
    <property type="protein sequence ID" value="GBG91221.1"/>
    <property type="molecule type" value="Genomic_DNA"/>
</dbReference>
<evidence type="ECO:0000313" key="7">
    <source>
        <dbReference type="Proteomes" id="UP000265515"/>
    </source>
</evidence>
<dbReference type="GO" id="GO:0005788">
    <property type="term" value="C:endoplasmic reticulum lumen"/>
    <property type="evidence" value="ECO:0007669"/>
    <property type="project" value="UniProtKB-SubCell"/>
</dbReference>
<keyword evidence="7" id="KW-1185">Reference proteome</keyword>
<keyword evidence="3 4" id="KW-0067">ATP-binding</keyword>
<dbReference type="InterPro" id="IPR018181">
    <property type="entry name" value="Heat_shock_70_CS"/>
</dbReference>
<accession>A0A388M9G9</accession>